<dbReference type="InterPro" id="IPR003879">
    <property type="entry name" value="Butyrophylin_SPRY"/>
</dbReference>
<dbReference type="InterPro" id="IPR001870">
    <property type="entry name" value="B30.2/SPRY"/>
</dbReference>
<gene>
    <name evidence="3" type="ORF">MATL_G00014800</name>
</gene>
<dbReference type="PROSITE" id="PS50188">
    <property type="entry name" value="B302_SPRY"/>
    <property type="match status" value="1"/>
</dbReference>
<dbReference type="Pfam" id="PF13765">
    <property type="entry name" value="PRY"/>
    <property type="match status" value="1"/>
</dbReference>
<evidence type="ECO:0000256" key="1">
    <source>
        <dbReference type="SAM" id="MobiDB-lite"/>
    </source>
</evidence>
<dbReference type="PRINTS" id="PR01407">
    <property type="entry name" value="BUTYPHLNCDUF"/>
</dbReference>
<dbReference type="InterPro" id="IPR013320">
    <property type="entry name" value="ConA-like_dom_sf"/>
</dbReference>
<dbReference type="EMBL" id="JAFDVH010000001">
    <property type="protein sequence ID" value="KAG7492511.1"/>
    <property type="molecule type" value="Genomic_DNA"/>
</dbReference>
<evidence type="ECO:0000313" key="4">
    <source>
        <dbReference type="Proteomes" id="UP001046870"/>
    </source>
</evidence>
<dbReference type="SMART" id="SM00449">
    <property type="entry name" value="SPRY"/>
    <property type="match status" value="1"/>
</dbReference>
<dbReference type="OrthoDB" id="8883737at2759"/>
<dbReference type="InterPro" id="IPR003877">
    <property type="entry name" value="SPRY_dom"/>
</dbReference>
<dbReference type="SUPFAM" id="SSF49899">
    <property type="entry name" value="Concanavalin A-like lectins/glucanases"/>
    <property type="match status" value="1"/>
</dbReference>
<feature type="domain" description="B30.2/SPRY" evidence="2">
    <location>
        <begin position="242"/>
        <end position="442"/>
    </location>
</feature>
<protein>
    <recommendedName>
        <fullName evidence="2">B30.2/SPRY domain-containing protein</fullName>
    </recommendedName>
</protein>
<comment type="caution">
    <text evidence="3">The sequence shown here is derived from an EMBL/GenBank/DDBJ whole genome shotgun (WGS) entry which is preliminary data.</text>
</comment>
<dbReference type="PANTHER" id="PTHR24103">
    <property type="entry name" value="E3 UBIQUITIN-PROTEIN LIGASE TRIM"/>
    <property type="match status" value="1"/>
</dbReference>
<feature type="region of interest" description="Disordered" evidence="1">
    <location>
        <begin position="54"/>
        <end position="78"/>
    </location>
</feature>
<evidence type="ECO:0000313" key="3">
    <source>
        <dbReference type="EMBL" id="KAG7492511.1"/>
    </source>
</evidence>
<dbReference type="Pfam" id="PF00622">
    <property type="entry name" value="SPRY"/>
    <property type="match status" value="1"/>
</dbReference>
<dbReference type="InterPro" id="IPR050143">
    <property type="entry name" value="TRIM/RBCC"/>
</dbReference>
<dbReference type="SMART" id="SM00589">
    <property type="entry name" value="PRY"/>
    <property type="match status" value="1"/>
</dbReference>
<proteinExistence type="predicted"/>
<accession>A0A9D3QHV2</accession>
<dbReference type="Gene3D" id="2.60.120.920">
    <property type="match status" value="1"/>
</dbReference>
<dbReference type="InterPro" id="IPR043136">
    <property type="entry name" value="B30.2/SPRY_sf"/>
</dbReference>
<name>A0A9D3QHV2_MEGAT</name>
<reference evidence="3" key="1">
    <citation type="submission" date="2021-01" db="EMBL/GenBank/DDBJ databases">
        <authorList>
            <person name="Zahm M."/>
            <person name="Roques C."/>
            <person name="Cabau C."/>
            <person name="Klopp C."/>
            <person name="Donnadieu C."/>
            <person name="Jouanno E."/>
            <person name="Lampietro C."/>
            <person name="Louis A."/>
            <person name="Herpin A."/>
            <person name="Echchiki A."/>
            <person name="Berthelot C."/>
            <person name="Parey E."/>
            <person name="Roest-Crollius H."/>
            <person name="Braasch I."/>
            <person name="Postlethwait J."/>
            <person name="Bobe J."/>
            <person name="Montfort J."/>
            <person name="Bouchez O."/>
            <person name="Begum T."/>
            <person name="Mejri S."/>
            <person name="Adams A."/>
            <person name="Chen W.-J."/>
            <person name="Guiguen Y."/>
        </authorList>
    </citation>
    <scope>NUCLEOTIDE SEQUENCE</scope>
    <source>
        <strain evidence="3">YG-15Mar2019-1</strain>
        <tissue evidence="3">Brain</tissue>
    </source>
</reference>
<evidence type="ECO:0000259" key="2">
    <source>
        <dbReference type="PROSITE" id="PS50188"/>
    </source>
</evidence>
<dbReference type="Proteomes" id="UP001046870">
    <property type="component" value="Chromosome 1"/>
</dbReference>
<dbReference type="AlphaFoldDB" id="A0A9D3QHV2"/>
<organism evidence="3 4">
    <name type="scientific">Megalops atlanticus</name>
    <name type="common">Tarpon</name>
    <name type="synonym">Clupea gigantea</name>
    <dbReference type="NCBI Taxonomy" id="7932"/>
    <lineage>
        <taxon>Eukaryota</taxon>
        <taxon>Metazoa</taxon>
        <taxon>Chordata</taxon>
        <taxon>Craniata</taxon>
        <taxon>Vertebrata</taxon>
        <taxon>Euteleostomi</taxon>
        <taxon>Actinopterygii</taxon>
        <taxon>Neopterygii</taxon>
        <taxon>Teleostei</taxon>
        <taxon>Elopiformes</taxon>
        <taxon>Megalopidae</taxon>
        <taxon>Megalops</taxon>
    </lineage>
</organism>
<keyword evidence="4" id="KW-1185">Reference proteome</keyword>
<sequence length="447" mass="49422">MQGKQPEGGAVEAESLILLKWDGGVSSAAIYGPLWAKVNACQGVRFRDPGDINPGCGHSPGQLHRGRVPRTEPSPHPQALNGVEELTMKSESRETLIKHQEYLQRQRDAVAYRMSRLTAKQADITKRSAALQERIKRKHAEMVRVLEEDLRLTLLQLDLEAQAALGLLEDHIESCYLLSQDIAAELSRLSVQLEQPAPQPAEQNAETERRVAEVLKASDPDQVHLDEFKADQLLALTNNLLLFIRSQTPTTRKLLESYATEVELDPDTAHPQLVISPDGKCATFTDTWQELPDTPARSDTTLNVIGQPTFLQGRHYWEVEVGGKTYWEVGLTYPSIPRKGRAEDCWLGRGTESWCVEFFDGEYTAWHGGVARPLPVTGRFQRIGIFCSVPGGVVSFLGVDNMTPLFTFCAGTFADALHPAVCPGHDHEGTNATPIRICDASKSGPML</sequence>
<dbReference type="InterPro" id="IPR006574">
    <property type="entry name" value="PRY"/>
</dbReference>